<reference evidence="8" key="1">
    <citation type="journal article" date="2023" name="Int. J. Syst. Evol. Microbiol.">
        <title>Mesoterricola silvestris gen. nov., sp. nov., Mesoterricola sediminis sp. nov., Geothrix oryzae sp. nov., Geothrix edaphica sp. nov., Geothrix rubra sp. nov., and Geothrix limicola sp. nov., six novel members of Acidobacteriota isolated from soils.</title>
        <authorList>
            <person name="Itoh H."/>
            <person name="Sugisawa Y."/>
            <person name="Mise K."/>
            <person name="Xu Z."/>
            <person name="Kuniyasu M."/>
            <person name="Ushijima N."/>
            <person name="Kawano K."/>
            <person name="Kobayashi E."/>
            <person name="Shiratori Y."/>
            <person name="Masuda Y."/>
            <person name="Senoo K."/>
        </authorList>
    </citation>
    <scope>NUCLEOTIDE SEQUENCE [LARGE SCALE GENOMIC DNA]</scope>
    <source>
        <strain evidence="8">W79</strain>
    </source>
</reference>
<feature type="compositionally biased region" description="Low complexity" evidence="5">
    <location>
        <begin position="306"/>
        <end position="321"/>
    </location>
</feature>
<feature type="region of interest" description="Disordered" evidence="5">
    <location>
        <begin position="293"/>
        <end position="329"/>
    </location>
</feature>
<sequence>MEFRLLRYFVAVAEELNVTRAAERLHTSQPSLSQQIRQLEGIIGAPLFLREKHRLTLSDTGRTFLPAARDILASVAEALAQARASARDEVGTLALGMIMGPEGLVLSNLLPRLMRTAPEVHLKLRTMTAPEQILALQRREIMAGFTRGPVEGDDIAAEIYTQERVVAVFPDTWPLARLERVPLGALTGLPLVSISETIAPAVAALTGRLERLGGVVFTKGLVTESLMTSMNAVASGLGFCFFSEYVGDVVPKGVVTRPLDLDPAPTLDLLFAYRKDAQSAALRSLVEVVRESSPYRLQGGGPGGAPPAAADRPPRPGSARPTRTPPRRG</sequence>
<dbReference type="Gene3D" id="3.40.190.10">
    <property type="entry name" value="Periplasmic binding protein-like II"/>
    <property type="match status" value="2"/>
</dbReference>
<dbReference type="Pfam" id="PF00126">
    <property type="entry name" value="HTH_1"/>
    <property type="match status" value="1"/>
</dbReference>
<dbReference type="PRINTS" id="PR00039">
    <property type="entry name" value="HTHLYSR"/>
</dbReference>
<dbReference type="SUPFAM" id="SSF53850">
    <property type="entry name" value="Periplasmic binding protein-like II"/>
    <property type="match status" value="1"/>
</dbReference>
<dbReference type="PANTHER" id="PTHR30346">
    <property type="entry name" value="TRANSCRIPTIONAL DUAL REGULATOR HCAR-RELATED"/>
    <property type="match status" value="1"/>
</dbReference>
<dbReference type="InterPro" id="IPR036390">
    <property type="entry name" value="WH_DNA-bd_sf"/>
</dbReference>
<evidence type="ECO:0000313" key="8">
    <source>
        <dbReference type="Proteomes" id="UP001238179"/>
    </source>
</evidence>
<accession>A0AA48K8T7</accession>
<dbReference type="GO" id="GO:0003700">
    <property type="term" value="F:DNA-binding transcription factor activity"/>
    <property type="evidence" value="ECO:0007669"/>
    <property type="project" value="InterPro"/>
</dbReference>
<dbReference type="KEGG" id="msil:METEAL_24530"/>
<comment type="similarity">
    <text evidence="1">Belongs to the LysR transcriptional regulatory family.</text>
</comment>
<evidence type="ECO:0000256" key="3">
    <source>
        <dbReference type="ARBA" id="ARBA00023125"/>
    </source>
</evidence>
<dbReference type="FunFam" id="1.10.10.10:FF:000001">
    <property type="entry name" value="LysR family transcriptional regulator"/>
    <property type="match status" value="1"/>
</dbReference>
<dbReference type="CDD" id="cd08414">
    <property type="entry name" value="PBP2_LTTR_aromatics_like"/>
    <property type="match status" value="1"/>
</dbReference>
<dbReference type="GO" id="GO:0003677">
    <property type="term" value="F:DNA binding"/>
    <property type="evidence" value="ECO:0007669"/>
    <property type="project" value="UniProtKB-KW"/>
</dbReference>
<keyword evidence="8" id="KW-1185">Reference proteome</keyword>
<evidence type="ECO:0000256" key="4">
    <source>
        <dbReference type="ARBA" id="ARBA00023163"/>
    </source>
</evidence>
<dbReference type="Pfam" id="PF03466">
    <property type="entry name" value="LysR_substrate"/>
    <property type="match status" value="1"/>
</dbReference>
<organism evidence="7 8">
    <name type="scientific">Mesoterricola silvestris</name>
    <dbReference type="NCBI Taxonomy" id="2927979"/>
    <lineage>
        <taxon>Bacteria</taxon>
        <taxon>Pseudomonadati</taxon>
        <taxon>Acidobacteriota</taxon>
        <taxon>Holophagae</taxon>
        <taxon>Holophagales</taxon>
        <taxon>Holophagaceae</taxon>
        <taxon>Mesoterricola</taxon>
    </lineage>
</organism>
<dbReference type="GO" id="GO:0032993">
    <property type="term" value="C:protein-DNA complex"/>
    <property type="evidence" value="ECO:0007669"/>
    <property type="project" value="TreeGrafter"/>
</dbReference>
<protein>
    <submittedName>
        <fullName evidence="7">RpiR family transcriptional regulator</fullName>
    </submittedName>
</protein>
<dbReference type="InterPro" id="IPR036388">
    <property type="entry name" value="WH-like_DNA-bd_sf"/>
</dbReference>
<dbReference type="InterPro" id="IPR000847">
    <property type="entry name" value="LysR_HTH_N"/>
</dbReference>
<dbReference type="AlphaFoldDB" id="A0AA48K8T7"/>
<evidence type="ECO:0000256" key="5">
    <source>
        <dbReference type="SAM" id="MobiDB-lite"/>
    </source>
</evidence>
<keyword evidence="3" id="KW-0238">DNA-binding</keyword>
<evidence type="ECO:0000256" key="2">
    <source>
        <dbReference type="ARBA" id="ARBA00023015"/>
    </source>
</evidence>
<dbReference type="RefSeq" id="WP_316411931.1">
    <property type="nucleotide sequence ID" value="NZ_AP027080.1"/>
</dbReference>
<dbReference type="Proteomes" id="UP001238179">
    <property type="component" value="Chromosome"/>
</dbReference>
<dbReference type="InterPro" id="IPR005119">
    <property type="entry name" value="LysR_subst-bd"/>
</dbReference>
<dbReference type="EMBL" id="AP027080">
    <property type="protein sequence ID" value="BDU73279.1"/>
    <property type="molecule type" value="Genomic_DNA"/>
</dbReference>
<dbReference type="PROSITE" id="PS50931">
    <property type="entry name" value="HTH_LYSR"/>
    <property type="match status" value="1"/>
</dbReference>
<proteinExistence type="inferred from homology"/>
<dbReference type="PANTHER" id="PTHR30346:SF0">
    <property type="entry name" value="HCA OPERON TRANSCRIPTIONAL ACTIVATOR HCAR"/>
    <property type="match status" value="1"/>
</dbReference>
<gene>
    <name evidence="7" type="primary">hcaR</name>
    <name evidence="7" type="ORF">METEAL_24530</name>
</gene>
<keyword evidence="4" id="KW-0804">Transcription</keyword>
<feature type="domain" description="HTH lysR-type" evidence="6">
    <location>
        <begin position="1"/>
        <end position="58"/>
    </location>
</feature>
<evidence type="ECO:0000313" key="7">
    <source>
        <dbReference type="EMBL" id="BDU73279.1"/>
    </source>
</evidence>
<evidence type="ECO:0000256" key="1">
    <source>
        <dbReference type="ARBA" id="ARBA00009437"/>
    </source>
</evidence>
<evidence type="ECO:0000259" key="6">
    <source>
        <dbReference type="PROSITE" id="PS50931"/>
    </source>
</evidence>
<dbReference type="Gene3D" id="1.10.10.10">
    <property type="entry name" value="Winged helix-like DNA-binding domain superfamily/Winged helix DNA-binding domain"/>
    <property type="match status" value="1"/>
</dbReference>
<keyword evidence="2" id="KW-0805">Transcription regulation</keyword>
<dbReference type="SUPFAM" id="SSF46785">
    <property type="entry name" value="Winged helix' DNA-binding domain"/>
    <property type="match status" value="1"/>
</dbReference>
<name>A0AA48K8T7_9BACT</name>